<evidence type="ECO:0000313" key="9">
    <source>
        <dbReference type="EMBL" id="KSU83846.1"/>
    </source>
</evidence>
<keyword evidence="10" id="KW-1185">Reference proteome</keyword>
<dbReference type="GO" id="GO:0043801">
    <property type="term" value="F:hexulose-6-phosphate synthase activity"/>
    <property type="evidence" value="ECO:0007669"/>
    <property type="project" value="UniProtKB-EC"/>
</dbReference>
<evidence type="ECO:0000313" key="10">
    <source>
        <dbReference type="Proteomes" id="UP000054099"/>
    </source>
</evidence>
<dbReference type="InterPro" id="IPR001754">
    <property type="entry name" value="OMPdeCOase_dom"/>
</dbReference>
<accession>A0A0V8J9N7</accession>
<keyword evidence="5" id="KW-0554">One-carbon metabolism</keyword>
<dbReference type="CDD" id="cd04726">
    <property type="entry name" value="KGPDC_HPS"/>
    <property type="match status" value="1"/>
</dbReference>
<evidence type="ECO:0000256" key="7">
    <source>
        <dbReference type="ARBA" id="ARBA00023277"/>
    </source>
</evidence>
<proteinExistence type="inferred from homology"/>
<evidence type="ECO:0000256" key="3">
    <source>
        <dbReference type="ARBA" id="ARBA00006350"/>
    </source>
</evidence>
<comment type="caution">
    <text evidence="9">The sequence shown here is derived from an EMBL/GenBank/DDBJ whole genome shotgun (WGS) entry which is preliminary data.</text>
</comment>
<dbReference type="OrthoDB" id="43475at2"/>
<dbReference type="Pfam" id="PF00215">
    <property type="entry name" value="OMPdecase"/>
    <property type="match status" value="1"/>
</dbReference>
<dbReference type="PANTHER" id="PTHR35039:SF3">
    <property type="entry name" value="3-KETO-L-GULONATE-6-PHOSPHATE DECARBOXYLASE SGBH-RELATED"/>
    <property type="match status" value="1"/>
</dbReference>
<evidence type="ECO:0000256" key="1">
    <source>
        <dbReference type="ARBA" id="ARBA00000718"/>
    </source>
</evidence>
<dbReference type="Proteomes" id="UP000054099">
    <property type="component" value="Unassembled WGS sequence"/>
</dbReference>
<dbReference type="SUPFAM" id="SSF51366">
    <property type="entry name" value="Ribulose-phoshate binding barrel"/>
    <property type="match status" value="1"/>
</dbReference>
<dbReference type="NCBIfam" id="TIGR03128">
    <property type="entry name" value="RuMP_HxlA"/>
    <property type="match status" value="1"/>
</dbReference>
<dbReference type="InterPro" id="IPR041710">
    <property type="entry name" value="HPS/KGPDC"/>
</dbReference>
<dbReference type="GO" id="GO:0019854">
    <property type="term" value="P:L-ascorbic acid catabolic process"/>
    <property type="evidence" value="ECO:0007669"/>
    <property type="project" value="TreeGrafter"/>
</dbReference>
<dbReference type="GO" id="GO:0006207">
    <property type="term" value="P:'de novo' pyrimidine nucleobase biosynthetic process"/>
    <property type="evidence" value="ECO:0007669"/>
    <property type="project" value="InterPro"/>
</dbReference>
<keyword evidence="7" id="KW-0119">Carbohydrate metabolism</keyword>
<evidence type="ECO:0000256" key="2">
    <source>
        <dbReference type="ARBA" id="ARBA00005014"/>
    </source>
</evidence>
<dbReference type="GO" id="GO:0033982">
    <property type="term" value="F:3-dehydro-L-gulonate-6-phosphate decarboxylase activity"/>
    <property type="evidence" value="ECO:0007669"/>
    <property type="project" value="TreeGrafter"/>
</dbReference>
<dbReference type="EMBL" id="LNQN01000002">
    <property type="protein sequence ID" value="KSU83846.1"/>
    <property type="molecule type" value="Genomic_DNA"/>
</dbReference>
<name>A0A0V8J9N7_9BACL</name>
<dbReference type="GO" id="GO:0006730">
    <property type="term" value="P:one-carbon metabolic process"/>
    <property type="evidence" value="ECO:0007669"/>
    <property type="project" value="UniProtKB-KW"/>
</dbReference>
<dbReference type="FunFam" id="3.20.20.70:FF:000022">
    <property type="entry name" value="3-keto-L-gulonate-6-phosphate decarboxylase UlaD"/>
    <property type="match status" value="1"/>
</dbReference>
<reference evidence="9 10" key="1">
    <citation type="journal article" date="2014" name="Antonie Van Leeuwenhoek">
        <title>Fictibacillus enclensis sp. nov., isolated from marine sediment.</title>
        <authorList>
            <person name="Dastager S.G."/>
            <person name="Mawlankar R."/>
            <person name="Srinivasan K."/>
            <person name="Tang S.K."/>
            <person name="Lee J.C."/>
            <person name="Ramana V.V."/>
            <person name="Shouche Y.S."/>
        </authorList>
    </citation>
    <scope>NUCLEOTIDE SEQUENCE [LARGE SCALE GENOMIC DNA]</scope>
    <source>
        <strain evidence="9 10">NIO-1003</strain>
    </source>
</reference>
<organism evidence="9 10">
    <name type="scientific">Fictibacillus enclensis</name>
    <dbReference type="NCBI Taxonomy" id="1017270"/>
    <lineage>
        <taxon>Bacteria</taxon>
        <taxon>Bacillati</taxon>
        <taxon>Bacillota</taxon>
        <taxon>Bacilli</taxon>
        <taxon>Bacillales</taxon>
        <taxon>Fictibacillaceae</taxon>
        <taxon>Fictibacillus</taxon>
    </lineage>
</organism>
<dbReference type="Gene3D" id="3.20.20.70">
    <property type="entry name" value="Aldolase class I"/>
    <property type="match status" value="1"/>
</dbReference>
<gene>
    <name evidence="9" type="ORF">AS030_15045</name>
</gene>
<evidence type="ECO:0000256" key="5">
    <source>
        <dbReference type="ARBA" id="ARBA00022563"/>
    </source>
</evidence>
<sequence>MKIQLALDRMTISEAIETAKEAEQYVDLIEVGTSLIKEYGVESISEIKKEFPLKPVLADMKTFDNAAYEFSIAFDAGADMATVMGAAPLVTIETCLKVAEENGKEVMIDLLNVSSEQMQRLLSYTSAVFCEHVSKDEQESDNKTMEKQNKERLPVDRLALAGGIALSSLPMAAEKNPEIIVVGSAITKAANIQEAAKQMYTAWKTIRTGENV</sequence>
<dbReference type="EC" id="4.1.2.43" evidence="4"/>
<feature type="domain" description="Orotidine 5'-phosphate decarboxylase" evidence="8">
    <location>
        <begin position="2"/>
        <end position="199"/>
    </location>
</feature>
<dbReference type="AlphaFoldDB" id="A0A0V8J9N7"/>
<dbReference type="InterPro" id="IPR011060">
    <property type="entry name" value="RibuloseP-bd_barrel"/>
</dbReference>
<evidence type="ECO:0000256" key="6">
    <source>
        <dbReference type="ARBA" id="ARBA00023239"/>
    </source>
</evidence>
<keyword evidence="6" id="KW-0456">Lyase</keyword>
<protein>
    <recommendedName>
        <fullName evidence="4">3-hexulose-6-phosphate synthase</fullName>
        <ecNumber evidence="4">4.1.2.43</ecNumber>
    </recommendedName>
</protein>
<comment type="catalytic activity">
    <reaction evidence="1">
        <text>D-ribulose 5-phosphate + formaldehyde = D-arabino-hex-3-ulose 6-phosphate</text>
        <dbReference type="Rhea" id="RHEA:25201"/>
        <dbReference type="ChEBI" id="CHEBI:16842"/>
        <dbReference type="ChEBI" id="CHEBI:58121"/>
        <dbReference type="ChEBI" id="CHEBI:58542"/>
        <dbReference type="EC" id="4.1.2.43"/>
    </reaction>
</comment>
<comment type="pathway">
    <text evidence="2">One-carbon metabolism; formaldehyde assimilation via RuMP pathway; D-fructose 6-phosphate from D-ribulose 5-phosphate and formaldehyde: step 1/2.</text>
</comment>
<dbReference type="PANTHER" id="PTHR35039">
    <property type="entry name" value="3-KETO-L-GULONATE-6-PHOSPHATE DECARBOXYLASE SGBH-RELATED"/>
    <property type="match status" value="1"/>
</dbReference>
<dbReference type="InterPro" id="IPR017553">
    <property type="entry name" value="3-hexulose-6-phosphate_synth"/>
</dbReference>
<evidence type="ECO:0000256" key="4">
    <source>
        <dbReference type="ARBA" id="ARBA00012890"/>
    </source>
</evidence>
<evidence type="ECO:0000259" key="8">
    <source>
        <dbReference type="SMART" id="SM00934"/>
    </source>
</evidence>
<comment type="similarity">
    <text evidence="3">Belongs to the HPS/KGPDC family. HPS subfamily.</text>
</comment>
<dbReference type="InterPro" id="IPR013785">
    <property type="entry name" value="Aldolase_TIM"/>
</dbReference>
<dbReference type="SMART" id="SM00934">
    <property type="entry name" value="OMPdecase"/>
    <property type="match status" value="1"/>
</dbReference>
<dbReference type="RefSeq" id="WP_061972754.1">
    <property type="nucleotide sequence ID" value="NZ_FMAV01000002.1"/>
</dbReference>
<dbReference type="GO" id="GO:0004590">
    <property type="term" value="F:orotidine-5'-phosphate decarboxylase activity"/>
    <property type="evidence" value="ECO:0007669"/>
    <property type="project" value="InterPro"/>
</dbReference>